<name>A0A1X9LKN3_9MICO</name>
<dbReference type="AlphaFoldDB" id="A0A1X9LKN3"/>
<evidence type="ECO:0000256" key="3">
    <source>
        <dbReference type="ARBA" id="ARBA00022475"/>
    </source>
</evidence>
<dbReference type="InterPro" id="IPR011701">
    <property type="entry name" value="MFS"/>
</dbReference>
<dbReference type="Pfam" id="PF07690">
    <property type="entry name" value="MFS_1"/>
    <property type="match status" value="1"/>
</dbReference>
<dbReference type="Gene3D" id="1.20.1250.20">
    <property type="entry name" value="MFS general substrate transporter like domains"/>
    <property type="match status" value="2"/>
</dbReference>
<dbReference type="Proteomes" id="UP000192775">
    <property type="component" value="Chromosome"/>
</dbReference>
<keyword evidence="2" id="KW-0813">Transport</keyword>
<keyword evidence="4" id="KW-0812">Transmembrane</keyword>
<dbReference type="GO" id="GO:0022857">
    <property type="term" value="F:transmembrane transporter activity"/>
    <property type="evidence" value="ECO:0007669"/>
    <property type="project" value="InterPro"/>
</dbReference>
<comment type="subcellular location">
    <subcellularLocation>
        <location evidence="1">Cell membrane</location>
        <topology evidence="1">Multi-pass membrane protein</topology>
    </subcellularLocation>
</comment>
<dbReference type="InterPro" id="IPR036259">
    <property type="entry name" value="MFS_trans_sf"/>
</dbReference>
<evidence type="ECO:0000256" key="4">
    <source>
        <dbReference type="ARBA" id="ARBA00022692"/>
    </source>
</evidence>
<evidence type="ECO:0000313" key="8">
    <source>
        <dbReference type="Proteomes" id="UP000192775"/>
    </source>
</evidence>
<proteinExistence type="predicted"/>
<dbReference type="PROSITE" id="PS50850">
    <property type="entry name" value="MFS"/>
    <property type="match status" value="1"/>
</dbReference>
<keyword evidence="8" id="KW-1185">Reference proteome</keyword>
<dbReference type="PANTHER" id="PTHR43045:SF1">
    <property type="entry name" value="SHIKIMATE TRANSPORTER"/>
    <property type="match status" value="1"/>
</dbReference>
<dbReference type="EMBL" id="CP020715">
    <property type="protein sequence ID" value="ARJ05733.1"/>
    <property type="molecule type" value="Genomic_DNA"/>
</dbReference>
<evidence type="ECO:0000256" key="1">
    <source>
        <dbReference type="ARBA" id="ARBA00004651"/>
    </source>
</evidence>
<keyword evidence="6" id="KW-0472">Membrane</keyword>
<dbReference type="PANTHER" id="PTHR43045">
    <property type="entry name" value="SHIKIMATE TRANSPORTER"/>
    <property type="match status" value="1"/>
</dbReference>
<dbReference type="CDD" id="cd17369">
    <property type="entry name" value="MFS_ShiA_like"/>
    <property type="match status" value="1"/>
</dbReference>
<evidence type="ECO:0000256" key="6">
    <source>
        <dbReference type="ARBA" id="ARBA00023136"/>
    </source>
</evidence>
<accession>A0A1X9LKN3</accession>
<dbReference type="KEGG" id="cphy:B5808_11235"/>
<dbReference type="RefSeq" id="WP_085019871.1">
    <property type="nucleotide sequence ID" value="NZ_BMHD01000001.1"/>
</dbReference>
<evidence type="ECO:0000256" key="2">
    <source>
        <dbReference type="ARBA" id="ARBA00022448"/>
    </source>
</evidence>
<dbReference type="InterPro" id="IPR020846">
    <property type="entry name" value="MFS_dom"/>
</dbReference>
<dbReference type="STRING" id="1619308.B5808_11235"/>
<organism evidence="7 8">
    <name type="scientific">Cnuibacter physcomitrellae</name>
    <dbReference type="NCBI Taxonomy" id="1619308"/>
    <lineage>
        <taxon>Bacteria</taxon>
        <taxon>Bacillati</taxon>
        <taxon>Actinomycetota</taxon>
        <taxon>Actinomycetes</taxon>
        <taxon>Micrococcales</taxon>
        <taxon>Microbacteriaceae</taxon>
        <taxon>Cnuibacter</taxon>
    </lineage>
</organism>
<keyword evidence="3" id="KW-1003">Cell membrane</keyword>
<sequence length="440" mass="46898">MTTVTQPTAKQAAQGSPDKLKTAFGSAVGTTIENYDFLAYGTAAALYFGTDFFPNTDPVVGVLLGFLTFGIGFAMRPIGGIIGGYLGDKIGRKPVLVGALFVMGISTVLIGLLPTYAQVGLLAPLLLTAIRVIQGLAFGAEWGGAILMTFEHAPWRKRGKYAAIPQAGVPFGVFLANLAFLATAGFDSEWAWRLPFLFSAILIIAGIIIRLKVSESPEFVETKSTGMVVKNPILTVIREDWRNILRVIGLRLAETGGFYVIVTYMISYITSNELADRQVALTGLIIATGLGIFTTVFWGALSDRVGRRTMYLIGSAATIAFGFPMFLLVNTGVPFLIIGVYFIALTVIHDLLAGTQGAYFSELFPTHTRTSGASLGYQFSAAISGFIPFIATAAAAAMGWTGVAWIFVAVGVIGFVAALLTRETWGKKERAEVDAIIAPG</sequence>
<dbReference type="GO" id="GO:0005886">
    <property type="term" value="C:plasma membrane"/>
    <property type="evidence" value="ECO:0007669"/>
    <property type="project" value="UniProtKB-SubCell"/>
</dbReference>
<protein>
    <submittedName>
        <fullName evidence="7">MFS transporter</fullName>
    </submittedName>
</protein>
<evidence type="ECO:0000256" key="5">
    <source>
        <dbReference type="ARBA" id="ARBA00022989"/>
    </source>
</evidence>
<evidence type="ECO:0000313" key="7">
    <source>
        <dbReference type="EMBL" id="ARJ05733.1"/>
    </source>
</evidence>
<dbReference type="SUPFAM" id="SSF103473">
    <property type="entry name" value="MFS general substrate transporter"/>
    <property type="match status" value="1"/>
</dbReference>
<keyword evidence="5" id="KW-1133">Transmembrane helix</keyword>
<gene>
    <name evidence="7" type="ORF">B5808_11235</name>
</gene>
<reference evidence="7 8" key="1">
    <citation type="submission" date="2017-04" db="EMBL/GenBank/DDBJ databases">
        <authorList>
            <person name="Afonso C.L."/>
            <person name="Miller P.J."/>
            <person name="Scott M.A."/>
            <person name="Spackman E."/>
            <person name="Goraichik I."/>
            <person name="Dimitrov K.M."/>
            <person name="Suarez D.L."/>
            <person name="Swayne D.E."/>
        </authorList>
    </citation>
    <scope>NUCLEOTIDE SEQUENCE [LARGE SCALE GENOMIC DNA]</scope>
    <source>
        <strain evidence="8">XA(T)</strain>
    </source>
</reference>